<feature type="region of interest" description="Disordered" evidence="1">
    <location>
        <begin position="181"/>
        <end position="258"/>
    </location>
</feature>
<feature type="compositionally biased region" description="Gly residues" evidence="1">
    <location>
        <begin position="230"/>
        <end position="241"/>
    </location>
</feature>
<feature type="region of interest" description="Disordered" evidence="1">
    <location>
        <begin position="76"/>
        <end position="111"/>
    </location>
</feature>
<dbReference type="EMBL" id="CDGJ01000082">
    <property type="protein sequence ID" value="CEJ08474.1"/>
    <property type="molecule type" value="Genomic_DNA"/>
</dbReference>
<evidence type="ECO:0000313" key="3">
    <source>
        <dbReference type="EMBL" id="CEJ08474.1"/>
    </source>
</evidence>
<reference evidence="2" key="2">
    <citation type="submission" date="2020-01" db="EMBL/GenBank/DDBJ databases">
        <authorList>
            <person name="Hornung B."/>
        </authorList>
    </citation>
    <scope>NUCLEOTIDE SEQUENCE</scope>
    <source>
        <strain evidence="2">PacBioINE</strain>
    </source>
</reference>
<dbReference type="Pfam" id="PF04285">
    <property type="entry name" value="DUF444"/>
    <property type="match status" value="1"/>
</dbReference>
<gene>
    <name evidence="2" type="ORF">DEACI_1901</name>
    <name evidence="3" type="ORF">DEACI_2951</name>
</gene>
<protein>
    <submittedName>
        <fullName evidence="3">UPF0229 protein ABC1477</fullName>
    </submittedName>
</protein>
<sequence>MSDEIIVSREDWSLQRKGYLDQSRHKEKVQEAVKQQLGDLIVDESIILSDGKKAIKIPMRSLEEFRFRYDYNKKKNTGQSSEKVSPGDILGREAAKGKGNGNESGAGEEPGVDIYEAEITYDDLAEILFEELRLPNLDDKKRPKISHDRPEFNDVRKKGLMANVDKKRTLLESIKRQARESHGVVVTADRTEAESGQGHPVGNSASEPGLAHILGSGWDSGSGLEPGAAAGAGLGTEGGSGSDPQDSESNPEAVRVEPKRSLRITPEDLRFKTWETRPNFETNAVILAMMDTSGSMGQFEKYISRTFFFWMVRFLRTKYKNVEMRFLAHHTEAKEVSEEEFFTRGESGGTRCSSVYKLALDLIEADYPPEHYNIYPVHFTDGDNIGSDNARALGLMQQLVDASRVVGYGEILRTHYSSTLMATLKRITDPKLRLVTIRDRNEVYPALKTVFS</sequence>
<evidence type="ECO:0000313" key="2">
    <source>
        <dbReference type="EMBL" id="CAA7601247.1"/>
    </source>
</evidence>
<dbReference type="Proteomes" id="UP000836597">
    <property type="component" value="Chromosome"/>
</dbReference>
<accession>A0A8S0XWT2</accession>
<dbReference type="PANTHER" id="PTHR30510:SF2">
    <property type="entry name" value="UPF0229 PROTEIN YEAH"/>
    <property type="match status" value="1"/>
</dbReference>
<evidence type="ECO:0000256" key="1">
    <source>
        <dbReference type="SAM" id="MobiDB-lite"/>
    </source>
</evidence>
<dbReference type="EMBL" id="LR746496">
    <property type="protein sequence ID" value="CAA7601247.1"/>
    <property type="molecule type" value="Genomic_DNA"/>
</dbReference>
<dbReference type="Proteomes" id="UP001071230">
    <property type="component" value="Unassembled WGS sequence"/>
</dbReference>
<organism evidence="2">
    <name type="scientific">Acididesulfobacillus acetoxydans</name>
    <dbReference type="NCBI Taxonomy" id="1561005"/>
    <lineage>
        <taxon>Bacteria</taxon>
        <taxon>Bacillati</taxon>
        <taxon>Bacillota</taxon>
        <taxon>Clostridia</taxon>
        <taxon>Eubacteriales</taxon>
        <taxon>Peptococcaceae</taxon>
        <taxon>Acididesulfobacillus</taxon>
    </lineage>
</organism>
<keyword evidence="4" id="KW-1185">Reference proteome</keyword>
<name>A0A8S0XWT2_9FIRM</name>
<dbReference type="InterPro" id="IPR006698">
    <property type="entry name" value="UPF0229"/>
</dbReference>
<proteinExistence type="predicted"/>
<dbReference type="AlphaFoldDB" id="A0A8S0XWT2"/>
<reference evidence="3" key="1">
    <citation type="submission" date="2014-11" db="EMBL/GenBank/DDBJ databases">
        <authorList>
            <person name="Hornung B.V."/>
        </authorList>
    </citation>
    <scope>NUCLEOTIDE SEQUENCE</scope>
    <source>
        <strain evidence="3">INE</strain>
    </source>
</reference>
<evidence type="ECO:0000313" key="4">
    <source>
        <dbReference type="Proteomes" id="UP001071230"/>
    </source>
</evidence>
<dbReference type="PANTHER" id="PTHR30510">
    <property type="entry name" value="UPF0229 PROTEIN YEAH"/>
    <property type="match status" value="1"/>
</dbReference>
<dbReference type="KEGG" id="aacx:DEACI_1901"/>
<dbReference type="RefSeq" id="WP_240984804.1">
    <property type="nucleotide sequence ID" value="NZ_CDGJ01000082.1"/>
</dbReference>